<organism evidence="3 4">
    <name type="scientific">Ectobacillus funiculus</name>
    <dbReference type="NCBI Taxonomy" id="137993"/>
    <lineage>
        <taxon>Bacteria</taxon>
        <taxon>Bacillati</taxon>
        <taxon>Bacillota</taxon>
        <taxon>Bacilli</taxon>
        <taxon>Bacillales</taxon>
        <taxon>Bacillaceae</taxon>
        <taxon>Ectobacillus</taxon>
    </lineage>
</organism>
<evidence type="ECO:0000313" key="3">
    <source>
        <dbReference type="EMBL" id="MFB9758287.1"/>
    </source>
</evidence>
<keyword evidence="1" id="KW-0472">Membrane</keyword>
<dbReference type="Proteomes" id="UP001589609">
    <property type="component" value="Unassembled WGS sequence"/>
</dbReference>
<keyword evidence="2" id="KW-0732">Signal</keyword>
<gene>
    <name evidence="3" type="ORF">ACFFMS_07095</name>
</gene>
<protein>
    <submittedName>
        <fullName evidence="3">Processed acidic surface protein</fullName>
    </submittedName>
</protein>
<evidence type="ECO:0000313" key="4">
    <source>
        <dbReference type="Proteomes" id="UP001589609"/>
    </source>
</evidence>
<evidence type="ECO:0000256" key="2">
    <source>
        <dbReference type="SAM" id="SignalP"/>
    </source>
</evidence>
<evidence type="ECO:0000256" key="1">
    <source>
        <dbReference type="SAM" id="Phobius"/>
    </source>
</evidence>
<feature type="transmembrane region" description="Helical" evidence="1">
    <location>
        <begin position="298"/>
        <end position="315"/>
    </location>
</feature>
<reference evidence="3 4" key="1">
    <citation type="submission" date="2024-09" db="EMBL/GenBank/DDBJ databases">
        <authorList>
            <person name="Sun Q."/>
            <person name="Mori K."/>
        </authorList>
    </citation>
    <scope>NUCLEOTIDE SEQUENCE [LARGE SCALE GENOMIC DNA]</scope>
    <source>
        <strain evidence="3 4">JCM 11201</strain>
    </source>
</reference>
<keyword evidence="1" id="KW-1133">Transmembrane helix</keyword>
<dbReference type="EMBL" id="JBHMAF010000024">
    <property type="protein sequence ID" value="MFB9758287.1"/>
    <property type="molecule type" value="Genomic_DNA"/>
</dbReference>
<feature type="chain" id="PRO_5045769207" evidence="2">
    <location>
        <begin position="25"/>
        <end position="321"/>
    </location>
</feature>
<dbReference type="InterPro" id="IPR030832">
    <property type="entry name" value="Acidic_LPXTA"/>
</dbReference>
<comment type="caution">
    <text evidence="3">The sequence shown here is derived from an EMBL/GenBank/DDBJ whole genome shotgun (WGS) entry which is preliminary data.</text>
</comment>
<keyword evidence="4" id="KW-1185">Reference proteome</keyword>
<dbReference type="RefSeq" id="WP_379948558.1">
    <property type="nucleotide sequence ID" value="NZ_JBHMAF010000024.1"/>
</dbReference>
<sequence length="321" mass="36427">MKKVLAITLTFLMLLPVTSHMTLAAPPESEVNQILNELGWTRQELEDYLSFYEMNLDDFETTEDLQAMLGTPITDENLNDLLKDYSLTREQLNSLLAEFGESLDDYKFIEDLDNAVDFYVNHDEELEESEALLSQIGLTEEEVDRFFNYLISLDETALETEMENIEKNLAPFMEMEDLTQLTPEQEQALADIWKDMLNAFHLKANFYLAGKNGTKTAVSFQDLMKLETLNGKQLLVELSDLQGNLLLDMQLSEEMLSSDFLLDSGSELADVGDLAGELTDQLHAGKLPNTASPYGRNIMVGFILILLGSLFYVRFKNPEKV</sequence>
<feature type="signal peptide" evidence="2">
    <location>
        <begin position="1"/>
        <end position="24"/>
    </location>
</feature>
<proteinExistence type="predicted"/>
<dbReference type="NCBIfam" id="TIGR04383">
    <property type="entry name" value="acidic_w_LPXTA"/>
    <property type="match status" value="1"/>
</dbReference>
<keyword evidence="1" id="KW-0812">Transmembrane</keyword>
<accession>A0ABV5WD29</accession>
<name>A0ABV5WD29_9BACI</name>